<dbReference type="Proteomes" id="UP001212170">
    <property type="component" value="Unassembled WGS sequence"/>
</dbReference>
<dbReference type="InterPro" id="IPR051598">
    <property type="entry name" value="TSUP/Inactive_protease-like"/>
</dbReference>
<feature type="transmembrane region" description="Helical" evidence="5">
    <location>
        <begin position="251"/>
        <end position="273"/>
    </location>
</feature>
<keyword evidence="7" id="KW-1185">Reference proteome</keyword>
<dbReference type="PANTHER" id="PTHR43701:SF12">
    <property type="entry name" value="MEMBRANE TRANSPORTER PROTEIN YTNM-RELATED"/>
    <property type="match status" value="1"/>
</dbReference>
<comment type="subcellular location">
    <subcellularLocation>
        <location evidence="5">Cell membrane</location>
        <topology evidence="5">Multi-pass membrane protein</topology>
    </subcellularLocation>
    <subcellularLocation>
        <location evidence="1">Membrane</location>
        <topology evidence="1">Multi-pass membrane protein</topology>
    </subcellularLocation>
</comment>
<evidence type="ECO:0000256" key="4">
    <source>
        <dbReference type="ARBA" id="ARBA00023136"/>
    </source>
</evidence>
<protein>
    <recommendedName>
        <fullName evidence="5">Probable membrane transporter protein</fullName>
    </recommendedName>
</protein>
<evidence type="ECO:0000256" key="3">
    <source>
        <dbReference type="ARBA" id="ARBA00022989"/>
    </source>
</evidence>
<gene>
    <name evidence="6" type="ORF">NJT12_20630</name>
</gene>
<comment type="caution">
    <text evidence="6">The sequence shown here is derived from an EMBL/GenBank/DDBJ whole genome shotgun (WGS) entry which is preliminary data.</text>
</comment>
<sequence length="304" mass="32346">MEKELKINSVGVKAYAAINEKLLVVIPIVLLTGLLLTLMYNHHAEFSWNAFIEGFNQEFLVFFAIGLFAQLVDGTLGMGYGATSTSFLLAYGVPPVISSTGVHVAEMFTTGASAISHHKFGNINKKLVKHLLIPGVLGSITGAYLLSDVISGDVIKPFIAVYMIILAVIIIKKALAKTIVKKKTKKLGILATFGGFMDAVGGGGWGPIVTSTLLGRGRNPRYTIGSVNAAEFAISFASGITFMLFGGIHGWQVIIGLILGGVIAAPIGAYLVNKIKRKPMMVAVGILIILLSLKTLSKIIVNIF</sequence>
<proteinExistence type="inferred from homology"/>
<name>A0ABT4WHR4_9FLAO</name>
<dbReference type="RefSeq" id="WP_271337877.1">
    <property type="nucleotide sequence ID" value="NZ_JAMZNK010000048.1"/>
</dbReference>
<dbReference type="InterPro" id="IPR002781">
    <property type="entry name" value="TM_pro_TauE-like"/>
</dbReference>
<evidence type="ECO:0000256" key="2">
    <source>
        <dbReference type="ARBA" id="ARBA00022692"/>
    </source>
</evidence>
<reference evidence="6 7" key="1">
    <citation type="journal article" date="2023" name="Chemosphere">
        <title>Whole genome analysis of Flavobacterium aziz-sancarii sp. nov., isolated from Ardley Island (Antarctica), revealed a rich resistome and bioremediation potential.</title>
        <authorList>
            <person name="Otur C."/>
            <person name="Okay S."/>
            <person name="Kurt-Kizildogan A."/>
        </authorList>
    </citation>
    <scope>NUCLEOTIDE SEQUENCE [LARGE SCALE GENOMIC DNA]</scope>
    <source>
        <strain evidence="6 7">AC</strain>
    </source>
</reference>
<keyword evidence="4 5" id="KW-0472">Membrane</keyword>
<evidence type="ECO:0000313" key="6">
    <source>
        <dbReference type="EMBL" id="MDA6072035.1"/>
    </source>
</evidence>
<accession>A0ABT4WHR4</accession>
<feature type="transmembrane region" description="Helical" evidence="5">
    <location>
        <begin position="21"/>
        <end position="40"/>
    </location>
</feature>
<keyword evidence="2 5" id="KW-0812">Transmembrane</keyword>
<feature type="transmembrane region" description="Helical" evidence="5">
    <location>
        <begin position="222"/>
        <end position="245"/>
    </location>
</feature>
<evidence type="ECO:0000313" key="7">
    <source>
        <dbReference type="Proteomes" id="UP001212170"/>
    </source>
</evidence>
<feature type="transmembrane region" description="Helical" evidence="5">
    <location>
        <begin position="60"/>
        <end position="80"/>
    </location>
</feature>
<dbReference type="Pfam" id="PF01925">
    <property type="entry name" value="TauE"/>
    <property type="match status" value="1"/>
</dbReference>
<organism evidence="6 7">
    <name type="scientific">Flavobacterium azizsancarii</name>
    <dbReference type="NCBI Taxonomy" id="2961580"/>
    <lineage>
        <taxon>Bacteria</taxon>
        <taxon>Pseudomonadati</taxon>
        <taxon>Bacteroidota</taxon>
        <taxon>Flavobacteriia</taxon>
        <taxon>Flavobacteriales</taxon>
        <taxon>Flavobacteriaceae</taxon>
        <taxon>Flavobacterium</taxon>
    </lineage>
</organism>
<evidence type="ECO:0000256" key="5">
    <source>
        <dbReference type="RuleBase" id="RU363041"/>
    </source>
</evidence>
<dbReference type="EMBL" id="JAMZNK010000048">
    <property type="protein sequence ID" value="MDA6072035.1"/>
    <property type="molecule type" value="Genomic_DNA"/>
</dbReference>
<comment type="similarity">
    <text evidence="5">Belongs to the 4-toluene sulfonate uptake permease (TSUP) (TC 2.A.102) family.</text>
</comment>
<evidence type="ECO:0000256" key="1">
    <source>
        <dbReference type="ARBA" id="ARBA00004141"/>
    </source>
</evidence>
<feature type="transmembrane region" description="Helical" evidence="5">
    <location>
        <begin position="280"/>
        <end position="301"/>
    </location>
</feature>
<feature type="transmembrane region" description="Helical" evidence="5">
    <location>
        <begin position="158"/>
        <end position="176"/>
    </location>
</feature>
<dbReference type="PANTHER" id="PTHR43701">
    <property type="entry name" value="MEMBRANE TRANSPORTER PROTEIN MJ0441-RELATED"/>
    <property type="match status" value="1"/>
</dbReference>
<keyword evidence="3 5" id="KW-1133">Transmembrane helix</keyword>
<keyword evidence="5" id="KW-1003">Cell membrane</keyword>